<feature type="region of interest" description="Disordered" evidence="1">
    <location>
        <begin position="112"/>
        <end position="134"/>
    </location>
</feature>
<feature type="compositionally biased region" description="Low complexity" evidence="1">
    <location>
        <begin position="273"/>
        <end position="292"/>
    </location>
</feature>
<sequence>MAKTIDSATVTSFVDEPLIYRKLMDWLKEQEASRRPLSEVQKKAISVLLSSTPTEPSIGDSNWVGVLNSFSQVSGAVIDFRVGSVYDVGGNPRHTCVCELKLSPWSNLLSFPRQEEEEEGSPAQGRDGGAWTLPTFSRRKDAKQHAAKCAVEYLVRDGQIAFTEAGVPKFPGGKKTKAGGSGGGGIINGNSINGNSINGNSINGNSINGNSINGNSINGNSNNGNSNNGPQSPNGQADAAANKYSDELHIMKRVEELCAKMGLAVPQYRVWPTTSTTTTSSSSTTTSSTTTSESPGQQFFDARADWAPRDAIKVPRGVGCVARVYGRRNARYRVAEQVLEWLVEEETRRMREVEELMAAT</sequence>
<keyword evidence="3" id="KW-1185">Reference proteome</keyword>
<dbReference type="EMBL" id="JAZGUE010000001">
    <property type="protein sequence ID" value="KAL2271720.1"/>
    <property type="molecule type" value="Genomic_DNA"/>
</dbReference>
<accession>A0ABR4DN49</accession>
<dbReference type="GeneID" id="98121856"/>
<comment type="caution">
    <text evidence="2">The sequence shown here is derived from an EMBL/GenBank/DDBJ whole genome shotgun (WGS) entry which is preliminary data.</text>
</comment>
<dbReference type="RefSeq" id="XP_070870444.1">
    <property type="nucleotide sequence ID" value="XM_071007212.1"/>
</dbReference>
<reference evidence="2 3" key="1">
    <citation type="journal article" date="2024" name="Commun. Biol.">
        <title>Comparative genomic analysis of thermophilic fungi reveals convergent evolutionary adaptations and gene losses.</title>
        <authorList>
            <person name="Steindorff A.S."/>
            <person name="Aguilar-Pontes M.V."/>
            <person name="Robinson A.J."/>
            <person name="Andreopoulos B."/>
            <person name="LaButti K."/>
            <person name="Kuo A."/>
            <person name="Mondo S."/>
            <person name="Riley R."/>
            <person name="Otillar R."/>
            <person name="Haridas S."/>
            <person name="Lipzen A."/>
            <person name="Grimwood J."/>
            <person name="Schmutz J."/>
            <person name="Clum A."/>
            <person name="Reid I.D."/>
            <person name="Moisan M.C."/>
            <person name="Butler G."/>
            <person name="Nguyen T.T.M."/>
            <person name="Dewar K."/>
            <person name="Conant G."/>
            <person name="Drula E."/>
            <person name="Henrissat B."/>
            <person name="Hansel C."/>
            <person name="Singer S."/>
            <person name="Hutchinson M.I."/>
            <person name="de Vries R.P."/>
            <person name="Natvig D.O."/>
            <person name="Powell A.J."/>
            <person name="Tsang A."/>
            <person name="Grigoriev I.V."/>
        </authorList>
    </citation>
    <scope>NUCLEOTIDE SEQUENCE [LARGE SCALE GENOMIC DNA]</scope>
    <source>
        <strain evidence="2 3">ATCC 22073</strain>
    </source>
</reference>
<protein>
    <recommendedName>
        <fullName evidence="4">DRBM domain-containing protein</fullName>
    </recommendedName>
</protein>
<proteinExistence type="predicted"/>
<feature type="region of interest" description="Disordered" evidence="1">
    <location>
        <begin position="213"/>
        <end position="240"/>
    </location>
</feature>
<evidence type="ECO:0000313" key="2">
    <source>
        <dbReference type="EMBL" id="KAL2271720.1"/>
    </source>
</evidence>
<dbReference type="Proteomes" id="UP001600064">
    <property type="component" value="Unassembled WGS sequence"/>
</dbReference>
<evidence type="ECO:0008006" key="4">
    <source>
        <dbReference type="Google" id="ProtNLM"/>
    </source>
</evidence>
<feature type="compositionally biased region" description="Low complexity" evidence="1">
    <location>
        <begin position="213"/>
        <end position="229"/>
    </location>
</feature>
<evidence type="ECO:0000313" key="3">
    <source>
        <dbReference type="Proteomes" id="UP001600064"/>
    </source>
</evidence>
<evidence type="ECO:0000256" key="1">
    <source>
        <dbReference type="SAM" id="MobiDB-lite"/>
    </source>
</evidence>
<gene>
    <name evidence="2" type="ORF">VTJ83DRAFT_1091</name>
</gene>
<organism evidence="2 3">
    <name type="scientific">Remersonia thermophila</name>
    <dbReference type="NCBI Taxonomy" id="72144"/>
    <lineage>
        <taxon>Eukaryota</taxon>
        <taxon>Fungi</taxon>
        <taxon>Dikarya</taxon>
        <taxon>Ascomycota</taxon>
        <taxon>Pezizomycotina</taxon>
        <taxon>Sordariomycetes</taxon>
        <taxon>Sordariomycetidae</taxon>
        <taxon>Sordariales</taxon>
        <taxon>Sordariales incertae sedis</taxon>
        <taxon>Remersonia</taxon>
    </lineage>
</organism>
<feature type="region of interest" description="Disordered" evidence="1">
    <location>
        <begin position="273"/>
        <end position="297"/>
    </location>
</feature>
<name>A0ABR4DN49_9PEZI</name>